<dbReference type="EMBL" id="MHNY01000055">
    <property type="protein sequence ID" value="OGZ53480.1"/>
    <property type="molecule type" value="Genomic_DNA"/>
</dbReference>
<dbReference type="STRING" id="1802128.A3H64_00140"/>
<keyword evidence="1" id="KW-0472">Membrane</keyword>
<keyword evidence="1" id="KW-1133">Transmembrane helix</keyword>
<evidence type="ECO:0000313" key="2">
    <source>
        <dbReference type="EMBL" id="OGZ53480.1"/>
    </source>
</evidence>
<proteinExistence type="predicted"/>
<accession>A0A1G2GTP3</accession>
<feature type="transmembrane region" description="Helical" evidence="1">
    <location>
        <begin position="87"/>
        <end position="111"/>
    </location>
</feature>
<organism evidence="2 3">
    <name type="scientific">Candidatus Ryanbacteria bacterium RIFCSPLOWO2_02_FULL_45_11c</name>
    <dbReference type="NCBI Taxonomy" id="1802128"/>
    <lineage>
        <taxon>Bacteria</taxon>
        <taxon>Candidatus Ryaniibacteriota</taxon>
    </lineage>
</organism>
<name>A0A1G2GTP3_9BACT</name>
<evidence type="ECO:0000256" key="1">
    <source>
        <dbReference type="SAM" id="Phobius"/>
    </source>
</evidence>
<keyword evidence="1" id="KW-0812">Transmembrane</keyword>
<protein>
    <submittedName>
        <fullName evidence="2">Uncharacterized protein</fullName>
    </submittedName>
</protein>
<dbReference type="Proteomes" id="UP000178186">
    <property type="component" value="Unassembled WGS sequence"/>
</dbReference>
<comment type="caution">
    <text evidence="2">The sequence shown here is derived from an EMBL/GenBank/DDBJ whole genome shotgun (WGS) entry which is preliminary data.</text>
</comment>
<feature type="transmembrane region" description="Helical" evidence="1">
    <location>
        <begin position="5"/>
        <end position="24"/>
    </location>
</feature>
<reference evidence="2 3" key="1">
    <citation type="journal article" date="2016" name="Nat. Commun.">
        <title>Thousands of microbial genomes shed light on interconnected biogeochemical processes in an aquifer system.</title>
        <authorList>
            <person name="Anantharaman K."/>
            <person name="Brown C.T."/>
            <person name="Hug L.A."/>
            <person name="Sharon I."/>
            <person name="Castelle C.J."/>
            <person name="Probst A.J."/>
            <person name="Thomas B.C."/>
            <person name="Singh A."/>
            <person name="Wilkins M.J."/>
            <person name="Karaoz U."/>
            <person name="Brodie E.L."/>
            <person name="Williams K.H."/>
            <person name="Hubbard S.S."/>
            <person name="Banfield J.F."/>
        </authorList>
    </citation>
    <scope>NUCLEOTIDE SEQUENCE [LARGE SCALE GENOMIC DNA]</scope>
</reference>
<feature type="transmembrane region" description="Helical" evidence="1">
    <location>
        <begin position="58"/>
        <end position="81"/>
    </location>
</feature>
<dbReference type="AlphaFoldDB" id="A0A1G2GTP3"/>
<sequence>MQLVFVVSGTVLAWAIMLGALYLTHNLPRVAFVSLHYLLNIFIFTFLAVVLRRVGVTYTAWAFTVAVVGILVALELFYWVFVNPEVAARYLTVIDWVIPAILVFATVYLVARLVR</sequence>
<gene>
    <name evidence="2" type="ORF">A3H64_00140</name>
</gene>
<evidence type="ECO:0000313" key="3">
    <source>
        <dbReference type="Proteomes" id="UP000178186"/>
    </source>
</evidence>
<feature type="transmembrane region" description="Helical" evidence="1">
    <location>
        <begin position="30"/>
        <end position="51"/>
    </location>
</feature>